<evidence type="ECO:0000313" key="3">
    <source>
        <dbReference type="Proteomes" id="UP000000739"/>
    </source>
</evidence>
<dbReference type="Pfam" id="PF11074">
    <property type="entry name" value="DUF2779"/>
    <property type="match status" value="1"/>
</dbReference>
<dbReference type="Gene3D" id="3.90.320.10">
    <property type="match status" value="1"/>
</dbReference>
<evidence type="ECO:0000259" key="1">
    <source>
        <dbReference type="Pfam" id="PF11074"/>
    </source>
</evidence>
<organism evidence="2 3">
    <name type="scientific">Desulfatibacillum aliphaticivorans</name>
    <dbReference type="NCBI Taxonomy" id="218208"/>
    <lineage>
        <taxon>Bacteria</taxon>
        <taxon>Pseudomonadati</taxon>
        <taxon>Thermodesulfobacteriota</taxon>
        <taxon>Desulfobacteria</taxon>
        <taxon>Desulfobacterales</taxon>
        <taxon>Desulfatibacillaceae</taxon>
        <taxon>Desulfatibacillum</taxon>
    </lineage>
</organism>
<protein>
    <recommendedName>
        <fullName evidence="1">DUF2779 domain-containing protein</fullName>
    </recommendedName>
</protein>
<proteinExistence type="predicted"/>
<dbReference type="eggNOG" id="COG2251">
    <property type="taxonomic scope" value="Bacteria"/>
</dbReference>
<dbReference type="AlphaFoldDB" id="B8FD46"/>
<keyword evidence="3" id="KW-1185">Reference proteome</keyword>
<dbReference type="InterPro" id="IPR011604">
    <property type="entry name" value="PDDEXK-like_dom_sf"/>
</dbReference>
<sequence length="487" mass="55224">MTKPIHLSKSRILSGLQCEKRLWLEVHRPELKEDSAGTTFTFALGNMVGEVAQQLVPEGKLIGWENGLSEAIKETKRMIDNNPETPLFEATFSYKGVLIRADILFKEDAGHRMVEVKGSTSVKDYYLDDCAVQYWVSTGSGCQINKVELAHIDKTFVYPGDGNYQGLLKHVDITNEVIARQEDVPRWVSSFQKMLSSPTPEIEIGEQCVTPYECPFCNFCWPEEPEYPLTALPRISQNLLKELRDKGFQDIRDIPPGYLSNDNHERVRRITVSGKPEINPILGQKLQDLPYPRYYLDFETLGAAVPIWKGTSPYQAHLPFQWSCHVENAPGNIVHEGYLDIYETEPMRPLGEKLLEVLGKSGPIITYSAFEKSVITKLADFFPDLADGLFKLKERIVDILPMVRDHYYHPDMHGSWSIKAVLPTLAPELNYGDLEEVHDGTAAQAAYMEAISPGTEIPRKKALESHLWEYCKLDTLAMVKIVHNLSR</sequence>
<gene>
    <name evidence="2" type="ordered locus">Dalk_4800</name>
</gene>
<dbReference type="InterPro" id="IPR021301">
    <property type="entry name" value="DUF2779"/>
</dbReference>
<accession>B8FD46</accession>
<feature type="domain" description="DUF2779" evidence="1">
    <location>
        <begin position="294"/>
        <end position="417"/>
    </location>
</feature>
<dbReference type="HOGENOM" id="CLU_039162_0_0_7"/>
<name>B8FD46_DESAL</name>
<dbReference type="EMBL" id="CP001322">
    <property type="protein sequence ID" value="ACL06477.1"/>
    <property type="molecule type" value="Genomic_DNA"/>
</dbReference>
<dbReference type="KEGG" id="dal:Dalk_4800"/>
<evidence type="ECO:0000313" key="2">
    <source>
        <dbReference type="EMBL" id="ACL06477.1"/>
    </source>
</evidence>
<dbReference type="Proteomes" id="UP000000739">
    <property type="component" value="Chromosome"/>
</dbReference>
<reference evidence="2 3" key="1">
    <citation type="journal article" date="2012" name="Environ. Microbiol.">
        <title>The genome sequence of Desulfatibacillum alkenivorans AK-01: a blueprint for anaerobic alkane oxidation.</title>
        <authorList>
            <person name="Callaghan A.V."/>
            <person name="Morris B.E."/>
            <person name="Pereira I.A."/>
            <person name="McInerney M.J."/>
            <person name="Austin R.N."/>
            <person name="Groves J.T."/>
            <person name="Kukor J.J."/>
            <person name="Suflita J.M."/>
            <person name="Young L.Y."/>
            <person name="Zylstra G.J."/>
            <person name="Wawrik B."/>
        </authorList>
    </citation>
    <scope>NUCLEOTIDE SEQUENCE [LARGE SCALE GENOMIC DNA]</scope>
    <source>
        <strain evidence="2 3">AK-01</strain>
    </source>
</reference>
<dbReference type="RefSeq" id="WP_015949516.1">
    <property type="nucleotide sequence ID" value="NC_011768.1"/>
</dbReference>